<evidence type="ECO:0000259" key="1">
    <source>
        <dbReference type="Pfam" id="PF12728"/>
    </source>
</evidence>
<proteinExistence type="predicted"/>
<dbReference type="EMBL" id="JAJVCN010000002">
    <property type="protein sequence ID" value="MCE7007125.1"/>
    <property type="molecule type" value="Genomic_DNA"/>
</dbReference>
<evidence type="ECO:0000313" key="3">
    <source>
        <dbReference type="EMBL" id="MCE7007125.1"/>
    </source>
</evidence>
<reference evidence="2 4" key="1">
    <citation type="submission" date="2021-12" db="EMBL/GenBank/DDBJ databases">
        <title>Genome sequence of Kibdelosporangium philippinense ATCC 49844.</title>
        <authorList>
            <person name="Fedorov E.A."/>
            <person name="Omeragic M."/>
            <person name="Shalygina K.F."/>
            <person name="Maclea K.S."/>
        </authorList>
    </citation>
    <scope>NUCLEOTIDE SEQUENCE [LARGE SCALE GENOMIC DNA]</scope>
    <source>
        <strain evidence="2 4">ATCC 49844</strain>
    </source>
</reference>
<evidence type="ECO:0000313" key="4">
    <source>
        <dbReference type="Proteomes" id="UP001521150"/>
    </source>
</evidence>
<dbReference type="Pfam" id="PF12728">
    <property type="entry name" value="HTH_17"/>
    <property type="match status" value="1"/>
</dbReference>
<dbReference type="RefSeq" id="WP_233728935.1">
    <property type="nucleotide sequence ID" value="NZ_JAJVCN010000002.1"/>
</dbReference>
<comment type="caution">
    <text evidence="2">The sequence shown here is derived from an EMBL/GenBank/DDBJ whole genome shotgun (WGS) entry which is preliminary data.</text>
</comment>
<accession>A0ABS8ZIW7</accession>
<evidence type="ECO:0000313" key="2">
    <source>
        <dbReference type="EMBL" id="MCE7007063.1"/>
    </source>
</evidence>
<sequence length="70" mass="7295">MTLAEAAELPTVVDLVTAARALGVGRTTAYALARQGKFPCSVYQVGGSYRVPTMEVLRLLGLVATDSGPI</sequence>
<name>A0ABS8ZIW7_9PSEU</name>
<feature type="domain" description="Helix-turn-helix" evidence="1">
    <location>
        <begin position="18"/>
        <end position="60"/>
    </location>
</feature>
<gene>
    <name evidence="2" type="ORF">LWC34_30175</name>
    <name evidence="3" type="ORF">LWC34_30500</name>
</gene>
<organism evidence="2 4">
    <name type="scientific">Kibdelosporangium philippinense</name>
    <dbReference type="NCBI Taxonomy" id="211113"/>
    <lineage>
        <taxon>Bacteria</taxon>
        <taxon>Bacillati</taxon>
        <taxon>Actinomycetota</taxon>
        <taxon>Actinomycetes</taxon>
        <taxon>Pseudonocardiales</taxon>
        <taxon>Pseudonocardiaceae</taxon>
        <taxon>Kibdelosporangium</taxon>
    </lineage>
</organism>
<dbReference type="InterPro" id="IPR041657">
    <property type="entry name" value="HTH_17"/>
</dbReference>
<dbReference type="Proteomes" id="UP001521150">
    <property type="component" value="Unassembled WGS sequence"/>
</dbReference>
<keyword evidence="4" id="KW-1185">Reference proteome</keyword>
<protein>
    <submittedName>
        <fullName evidence="2">Helix-turn-helix domain-containing protein</fullName>
    </submittedName>
</protein>
<dbReference type="EMBL" id="JAJVCN010000002">
    <property type="protein sequence ID" value="MCE7007063.1"/>
    <property type="molecule type" value="Genomic_DNA"/>
</dbReference>